<keyword evidence="6" id="KW-0282">Flagellum</keyword>
<evidence type="ECO:0000256" key="1">
    <source>
        <dbReference type="ARBA" id="ARBA00004418"/>
    </source>
</evidence>
<feature type="chain" id="PRO_5021188410" evidence="4">
    <location>
        <begin position="21"/>
        <end position="269"/>
    </location>
</feature>
<keyword evidence="6" id="KW-0966">Cell projection</keyword>
<dbReference type="NCBIfam" id="TIGR03170">
    <property type="entry name" value="flgA_cterm"/>
    <property type="match status" value="1"/>
</dbReference>
<dbReference type="PANTHER" id="PTHR36307:SF1">
    <property type="entry name" value="FLAGELLA BASAL BODY P-RING FORMATION PROTEIN FLGA"/>
    <property type="match status" value="1"/>
</dbReference>
<dbReference type="KEGG" id="bvy:NCTC9239_02520"/>
<keyword evidence="6" id="KW-0969">Cilium</keyword>
<keyword evidence="3" id="KW-0574">Periplasm</keyword>
<evidence type="ECO:0000256" key="2">
    <source>
        <dbReference type="ARBA" id="ARBA00022729"/>
    </source>
</evidence>
<dbReference type="AlphaFoldDB" id="A0A4P1KBA7"/>
<accession>A0A4P1KBA7</accession>
<dbReference type="InterPro" id="IPR039246">
    <property type="entry name" value="Flagellar_FlgA"/>
</dbReference>
<gene>
    <name evidence="6" type="ORF">NCTC9239_02520</name>
</gene>
<dbReference type="InterPro" id="IPR013974">
    <property type="entry name" value="SAF"/>
</dbReference>
<proteinExistence type="predicted"/>
<dbReference type="PANTHER" id="PTHR36307">
    <property type="entry name" value="FLAGELLA BASAL BODY P-RING FORMATION PROTEIN FLGA"/>
    <property type="match status" value="1"/>
</dbReference>
<dbReference type="Gene3D" id="3.90.1210.10">
    <property type="entry name" value="Antifreeze-like/N-acetylneuraminic acid synthase C-terminal domain"/>
    <property type="match status" value="1"/>
</dbReference>
<sequence>MKRALILAAAVAAFAAPALATQALAGPVNLLPDPVDDDGRITLGELFDDAGAASNVVVGRRAGATAVLEASQVQIAARRAGLEWSNPTGLRRIVVREGGALSGGALPAEASARPAAASVGAPARAGSSVEVLTYARSLAAGDVIQPEDVVWASVQSHLAPAGGPQDAEAVIGLQAKRALRAGSPVGPRDLASPQVIARNDMVEVAYINDGVELTVTGKATRNASAGEAVPILNVQSNRTIDAVAVAPGRAVAGPAAQIARRNPQQFAAR</sequence>
<comment type="subcellular location">
    <subcellularLocation>
        <location evidence="1">Periplasm</location>
    </subcellularLocation>
</comment>
<dbReference type="Pfam" id="PF13144">
    <property type="entry name" value="ChapFlgA"/>
    <property type="match status" value="1"/>
</dbReference>
<protein>
    <submittedName>
        <fullName evidence="6">Flagellar basal body P-ring biosynthesis protein FlgA</fullName>
    </submittedName>
</protein>
<keyword evidence="2 4" id="KW-0732">Signal</keyword>
<evidence type="ECO:0000256" key="4">
    <source>
        <dbReference type="SAM" id="SignalP"/>
    </source>
</evidence>
<name>A0A4P1KBA7_9CAUL</name>
<feature type="domain" description="SAF" evidence="5">
    <location>
        <begin position="129"/>
        <end position="191"/>
    </location>
</feature>
<reference evidence="6 7" key="1">
    <citation type="submission" date="2019-04" db="EMBL/GenBank/DDBJ databases">
        <authorList>
            <consortium name="Pathogen Informatics"/>
        </authorList>
    </citation>
    <scope>NUCLEOTIDE SEQUENCE [LARGE SCALE GENOMIC DNA]</scope>
    <source>
        <strain evidence="6 7">NCTC9239</strain>
    </source>
</reference>
<dbReference type="EMBL" id="LR588407">
    <property type="protein sequence ID" value="VTO17707.1"/>
    <property type="molecule type" value="Genomic_DNA"/>
</dbReference>
<evidence type="ECO:0000313" key="6">
    <source>
        <dbReference type="EMBL" id="VTO17707.1"/>
    </source>
</evidence>
<dbReference type="InterPro" id="IPR017585">
    <property type="entry name" value="SAF_FlgA"/>
</dbReference>
<dbReference type="GO" id="GO:0044780">
    <property type="term" value="P:bacterial-type flagellum assembly"/>
    <property type="evidence" value="ECO:0007669"/>
    <property type="project" value="InterPro"/>
</dbReference>
<dbReference type="GO" id="GO:0042597">
    <property type="term" value="C:periplasmic space"/>
    <property type="evidence" value="ECO:0007669"/>
    <property type="project" value="UniProtKB-SubCell"/>
</dbReference>
<dbReference type="Gene3D" id="2.30.30.760">
    <property type="match status" value="1"/>
</dbReference>
<keyword evidence="7" id="KW-1185">Reference proteome</keyword>
<dbReference type="RefSeq" id="WP_138141804.1">
    <property type="nucleotide sequence ID" value="NZ_LR588407.1"/>
</dbReference>
<evidence type="ECO:0000256" key="3">
    <source>
        <dbReference type="ARBA" id="ARBA00022764"/>
    </source>
</evidence>
<dbReference type="CDD" id="cd11614">
    <property type="entry name" value="SAF_CpaB_FlgA_like"/>
    <property type="match status" value="1"/>
</dbReference>
<dbReference type="SMART" id="SM00858">
    <property type="entry name" value="SAF"/>
    <property type="match status" value="1"/>
</dbReference>
<feature type="signal peptide" evidence="4">
    <location>
        <begin position="1"/>
        <end position="20"/>
    </location>
</feature>
<evidence type="ECO:0000259" key="5">
    <source>
        <dbReference type="SMART" id="SM00858"/>
    </source>
</evidence>
<evidence type="ECO:0000313" key="7">
    <source>
        <dbReference type="Proteomes" id="UP000309952"/>
    </source>
</evidence>
<dbReference type="Proteomes" id="UP000309952">
    <property type="component" value="Chromosome"/>
</dbReference>
<organism evidence="6 7">
    <name type="scientific">Brevundimonas vancanneytii</name>
    <dbReference type="NCBI Taxonomy" id="1325724"/>
    <lineage>
        <taxon>Bacteria</taxon>
        <taxon>Pseudomonadati</taxon>
        <taxon>Pseudomonadota</taxon>
        <taxon>Alphaproteobacteria</taxon>
        <taxon>Caulobacterales</taxon>
        <taxon>Caulobacteraceae</taxon>
        <taxon>Brevundimonas</taxon>
    </lineage>
</organism>